<gene>
    <name evidence="2" type="ORF">DRH29_05105</name>
</gene>
<dbReference type="Proteomes" id="UP000281261">
    <property type="component" value="Unassembled WGS sequence"/>
</dbReference>
<feature type="transmembrane region" description="Helical" evidence="1">
    <location>
        <begin position="59"/>
        <end position="81"/>
    </location>
</feature>
<keyword evidence="1" id="KW-1133">Transmembrane helix</keyword>
<name>A0A420ZBC0_UNCK3</name>
<organism evidence="2 3">
    <name type="scientific">candidate division Kazan bacterium</name>
    <dbReference type="NCBI Taxonomy" id="2202143"/>
    <lineage>
        <taxon>Bacteria</taxon>
        <taxon>Bacteria division Kazan-3B-28</taxon>
    </lineage>
</organism>
<reference evidence="2 3" key="1">
    <citation type="submission" date="2018-06" db="EMBL/GenBank/DDBJ databases">
        <title>Extensive metabolic versatility and redundancy in microbially diverse, dynamic hydrothermal sediments.</title>
        <authorList>
            <person name="Dombrowski N."/>
            <person name="Teske A."/>
            <person name="Baker B.J."/>
        </authorList>
    </citation>
    <scope>NUCLEOTIDE SEQUENCE [LARGE SCALE GENOMIC DNA]</scope>
    <source>
        <strain evidence="2">B79_G16</strain>
    </source>
</reference>
<feature type="transmembrane region" description="Helical" evidence="1">
    <location>
        <begin position="29"/>
        <end position="47"/>
    </location>
</feature>
<evidence type="ECO:0000256" key="1">
    <source>
        <dbReference type="SAM" id="Phobius"/>
    </source>
</evidence>
<protein>
    <submittedName>
        <fullName evidence="2">Uncharacterized protein</fullName>
    </submittedName>
</protein>
<keyword evidence="1" id="KW-0812">Transmembrane</keyword>
<proteinExistence type="predicted"/>
<dbReference type="EMBL" id="QMNG01000079">
    <property type="protein sequence ID" value="RLC36159.1"/>
    <property type="molecule type" value="Genomic_DNA"/>
</dbReference>
<keyword evidence="1" id="KW-0472">Membrane</keyword>
<dbReference type="AlphaFoldDB" id="A0A420ZBC0"/>
<accession>A0A420ZBC0</accession>
<evidence type="ECO:0000313" key="3">
    <source>
        <dbReference type="Proteomes" id="UP000281261"/>
    </source>
</evidence>
<comment type="caution">
    <text evidence="2">The sequence shown here is derived from an EMBL/GenBank/DDBJ whole genome shotgun (WGS) entry which is preliminary data.</text>
</comment>
<evidence type="ECO:0000313" key="2">
    <source>
        <dbReference type="EMBL" id="RLC36159.1"/>
    </source>
</evidence>
<sequence>MDVQLLLWIISAIFAAVVAFTDKEFTTKVKSPASAAYLLFALLLYFLKDIVTANPVGAVIYLVVVEFLAKVWGMLLTVAWVKDLLVLSSR</sequence>